<dbReference type="AlphaFoldDB" id="A0AAV1Q813"/>
<proteinExistence type="predicted"/>
<organism evidence="2 3">
    <name type="scientific">Scomber scombrus</name>
    <name type="common">Atlantic mackerel</name>
    <name type="synonym">Scomber vernalis</name>
    <dbReference type="NCBI Taxonomy" id="13677"/>
    <lineage>
        <taxon>Eukaryota</taxon>
        <taxon>Metazoa</taxon>
        <taxon>Chordata</taxon>
        <taxon>Craniata</taxon>
        <taxon>Vertebrata</taxon>
        <taxon>Euteleostomi</taxon>
        <taxon>Actinopterygii</taxon>
        <taxon>Neopterygii</taxon>
        <taxon>Teleostei</taxon>
        <taxon>Neoteleostei</taxon>
        <taxon>Acanthomorphata</taxon>
        <taxon>Pelagiaria</taxon>
        <taxon>Scombriformes</taxon>
        <taxon>Scombridae</taxon>
        <taxon>Scomber</taxon>
    </lineage>
</organism>
<sequence>MGRNMEERFLLHADNVWGIQVFATDENLTLLRQCRTTYMDATFKSGPRPYRQCFTILGNHHGFILPLVHVLKEQRTIGHYRQVFQAVKVAIRRVTHHNWRPQLVVCDFENALKIALETEFPKTRVGGCYFHFNQSLWRRIQKLGLAAPSQQDCSLARVICKLMALGYLPLALVQMNFTTLVNGRRGNMELDTHLARQVEDSCQTLHLKKTYANVFTTSSEVNKTKKS</sequence>
<name>A0AAV1Q813_SCOSC</name>
<dbReference type="Proteomes" id="UP001314229">
    <property type="component" value="Unassembled WGS sequence"/>
</dbReference>
<comment type="caution">
    <text evidence="2">The sequence shown here is derived from an EMBL/GenBank/DDBJ whole genome shotgun (WGS) entry which is preliminary data.</text>
</comment>
<feature type="domain" description="MULE transposase" evidence="1">
    <location>
        <begin position="37"/>
        <end position="134"/>
    </location>
</feature>
<keyword evidence="3" id="KW-1185">Reference proteome</keyword>
<reference evidence="2 3" key="1">
    <citation type="submission" date="2024-01" db="EMBL/GenBank/DDBJ databases">
        <authorList>
            <person name="Alioto T."/>
            <person name="Alioto T."/>
            <person name="Gomez Garrido J."/>
        </authorList>
    </citation>
    <scope>NUCLEOTIDE SEQUENCE [LARGE SCALE GENOMIC DNA]</scope>
</reference>
<evidence type="ECO:0000313" key="2">
    <source>
        <dbReference type="EMBL" id="CAK6980186.1"/>
    </source>
</evidence>
<dbReference type="Pfam" id="PF10551">
    <property type="entry name" value="MULE"/>
    <property type="match status" value="1"/>
</dbReference>
<gene>
    <name evidence="2" type="ORF">FSCOSCO3_A036954</name>
</gene>
<evidence type="ECO:0000259" key="1">
    <source>
        <dbReference type="Pfam" id="PF10551"/>
    </source>
</evidence>
<protein>
    <submittedName>
        <fullName evidence="2">Uncharacterized protein LOC126385240</fullName>
    </submittedName>
</protein>
<accession>A0AAV1Q813</accession>
<dbReference type="EMBL" id="CAWUFR010000654">
    <property type="protein sequence ID" value="CAK6980186.1"/>
    <property type="molecule type" value="Genomic_DNA"/>
</dbReference>
<evidence type="ECO:0000313" key="3">
    <source>
        <dbReference type="Proteomes" id="UP001314229"/>
    </source>
</evidence>
<dbReference type="InterPro" id="IPR018289">
    <property type="entry name" value="MULE_transposase_dom"/>
</dbReference>